<keyword evidence="1" id="KW-0812">Transmembrane</keyword>
<proteinExistence type="predicted"/>
<dbReference type="Proteomes" id="UP001365128">
    <property type="component" value="Unassembled WGS sequence"/>
</dbReference>
<protein>
    <submittedName>
        <fullName evidence="2">Uncharacterized protein</fullName>
    </submittedName>
</protein>
<reference evidence="2 3" key="1">
    <citation type="submission" date="2024-04" db="EMBL/GenBank/DDBJ databases">
        <title>Phyllosticta paracitricarpa is synonymous to the EU quarantine fungus P. citricarpa based on phylogenomic analyses.</title>
        <authorList>
            <consortium name="Lawrence Berkeley National Laboratory"/>
            <person name="Van Ingen-Buijs V.A."/>
            <person name="Van Westerhoven A.C."/>
            <person name="Haridas S."/>
            <person name="Skiadas P."/>
            <person name="Martin F."/>
            <person name="Groenewald J.Z."/>
            <person name="Crous P.W."/>
            <person name="Seidl M.F."/>
        </authorList>
    </citation>
    <scope>NUCLEOTIDE SEQUENCE [LARGE SCALE GENOMIC DNA]</scope>
    <source>
        <strain evidence="2 3">CBS 122670</strain>
    </source>
</reference>
<keyword evidence="1" id="KW-1133">Transmembrane helix</keyword>
<sequence>MTDRPFFVHHLPLIVLTDVDSPAVRSVAAGYITVLGTVTALTAAYTQGHTINLGIYYLSVVAALFGIVYVHHENDARSKGRCDGRLDWFVDVRGLVTGKILECLLGHRHPGFRYIP</sequence>
<feature type="transmembrane region" description="Helical" evidence="1">
    <location>
        <begin position="53"/>
        <end position="72"/>
    </location>
</feature>
<accession>A0ABR1LBN5</accession>
<organism evidence="2 3">
    <name type="scientific">Phyllosticta citricarpa</name>
    <dbReference type="NCBI Taxonomy" id="55181"/>
    <lineage>
        <taxon>Eukaryota</taxon>
        <taxon>Fungi</taxon>
        <taxon>Dikarya</taxon>
        <taxon>Ascomycota</taxon>
        <taxon>Pezizomycotina</taxon>
        <taxon>Dothideomycetes</taxon>
        <taxon>Dothideomycetes incertae sedis</taxon>
        <taxon>Botryosphaeriales</taxon>
        <taxon>Phyllostictaceae</taxon>
        <taxon>Phyllosticta</taxon>
    </lineage>
</organism>
<comment type="caution">
    <text evidence="2">The sequence shown here is derived from an EMBL/GenBank/DDBJ whole genome shotgun (WGS) entry which is preliminary data.</text>
</comment>
<dbReference type="EMBL" id="JBBPDW010000050">
    <property type="protein sequence ID" value="KAK7532658.1"/>
    <property type="molecule type" value="Genomic_DNA"/>
</dbReference>
<keyword evidence="3" id="KW-1185">Reference proteome</keyword>
<evidence type="ECO:0000313" key="2">
    <source>
        <dbReference type="EMBL" id="KAK7532658.1"/>
    </source>
</evidence>
<keyword evidence="1" id="KW-0472">Membrane</keyword>
<gene>
    <name evidence="2" type="ORF">IWX46DRAFT_614334</name>
</gene>
<evidence type="ECO:0000313" key="3">
    <source>
        <dbReference type="Proteomes" id="UP001365128"/>
    </source>
</evidence>
<feature type="transmembrane region" description="Helical" evidence="1">
    <location>
        <begin position="28"/>
        <end position="46"/>
    </location>
</feature>
<evidence type="ECO:0000256" key="1">
    <source>
        <dbReference type="SAM" id="Phobius"/>
    </source>
</evidence>
<name>A0ABR1LBN5_9PEZI</name>